<evidence type="ECO:0008006" key="3">
    <source>
        <dbReference type="Google" id="ProtNLM"/>
    </source>
</evidence>
<keyword evidence="2" id="KW-1185">Reference proteome</keyword>
<dbReference type="EMBL" id="BEDT01000002">
    <property type="protein sequence ID" value="GAX47280.1"/>
    <property type="molecule type" value="Genomic_DNA"/>
</dbReference>
<accession>A0A224X754</accession>
<reference evidence="2" key="1">
    <citation type="submission" date="2017-08" db="EMBL/GenBank/DDBJ databases">
        <title>Draft genome sequence of Lactococcus sp. strain Rs-Y01, isolated from the gut of the lower termite Reticulitermes speratus.</title>
        <authorList>
            <person name="Ohkuma M."/>
            <person name="Yuki M."/>
        </authorList>
    </citation>
    <scope>NUCLEOTIDE SEQUENCE [LARGE SCALE GENOMIC DNA]</scope>
    <source>
        <strain evidence="2">Rs-Y01</strain>
    </source>
</reference>
<name>A0A224X754_9LACT</name>
<comment type="caution">
    <text evidence="1">The sequence shown here is derived from an EMBL/GenBank/DDBJ whole genome shotgun (WGS) entry which is preliminary data.</text>
</comment>
<proteinExistence type="predicted"/>
<sequence>MPLQIIKLPIVGNTTSSAQVEALLTCPHCFEKLAFSPVNISTFDRRVGDSFAVSLRCLVCQQYAIFEYHIDNLNSPYAGSSSTPYTTSLVKYNYNLQIEVTLPEHIEQVSSEFVSIYKQAAMAEAYGLYDVCGLGYRKSAEFLIKDYVIRLNPDKIDKIKSQPLSQTIKTYLSDFPKLQTLSTATAWLGNDEAHYIRKHTDKDLSDLKRFIIAAATFIAADFDADTALDFVSK</sequence>
<evidence type="ECO:0000313" key="1">
    <source>
        <dbReference type="EMBL" id="GAX47280.1"/>
    </source>
</evidence>
<gene>
    <name evidence="1" type="ORF">RsY01_879</name>
</gene>
<dbReference type="RefSeq" id="WP_094784345.1">
    <property type="nucleotide sequence ID" value="NZ_BEDT01000002.1"/>
</dbReference>
<dbReference type="AlphaFoldDB" id="A0A224X754"/>
<protein>
    <recommendedName>
        <fullName evidence="3">DUF4145 domain-containing protein</fullName>
    </recommendedName>
</protein>
<dbReference type="OrthoDB" id="1092260at2"/>
<dbReference type="Proteomes" id="UP000218689">
    <property type="component" value="Unassembled WGS sequence"/>
</dbReference>
<evidence type="ECO:0000313" key="2">
    <source>
        <dbReference type="Proteomes" id="UP000218689"/>
    </source>
</evidence>
<organism evidence="1 2">
    <name type="scientific">Pseudolactococcus reticulitermitis</name>
    <dbReference type="NCBI Taxonomy" id="2025039"/>
    <lineage>
        <taxon>Bacteria</taxon>
        <taxon>Bacillati</taxon>
        <taxon>Bacillota</taxon>
        <taxon>Bacilli</taxon>
        <taxon>Lactobacillales</taxon>
        <taxon>Streptococcaceae</taxon>
        <taxon>Pseudolactococcus</taxon>
    </lineage>
</organism>